<dbReference type="Proteomes" id="UP000184488">
    <property type="component" value="Unassembled WGS sequence"/>
</dbReference>
<dbReference type="STRING" id="415425.SAMN05444363_2021"/>
<evidence type="ECO:0000259" key="1">
    <source>
        <dbReference type="Pfam" id="PF13568"/>
    </source>
</evidence>
<dbReference type="AlphaFoldDB" id="A0A1M6EXZ7"/>
<keyword evidence="3" id="KW-1185">Reference proteome</keyword>
<evidence type="ECO:0000313" key="2">
    <source>
        <dbReference type="EMBL" id="SHI90303.1"/>
    </source>
</evidence>
<dbReference type="Pfam" id="PF13568">
    <property type="entry name" value="OMP_b-brl_2"/>
    <property type="match status" value="1"/>
</dbReference>
<evidence type="ECO:0000313" key="3">
    <source>
        <dbReference type="Proteomes" id="UP000184488"/>
    </source>
</evidence>
<dbReference type="EMBL" id="FQZI01000003">
    <property type="protein sequence ID" value="SHI90303.1"/>
    <property type="molecule type" value="Genomic_DNA"/>
</dbReference>
<feature type="domain" description="Outer membrane protein beta-barrel" evidence="1">
    <location>
        <begin position="28"/>
        <end position="200"/>
    </location>
</feature>
<proteinExistence type="predicted"/>
<organism evidence="2 3">
    <name type="scientific">Flavobacterium terrae</name>
    <dbReference type="NCBI Taxonomy" id="415425"/>
    <lineage>
        <taxon>Bacteria</taxon>
        <taxon>Pseudomonadati</taxon>
        <taxon>Bacteroidota</taxon>
        <taxon>Flavobacteriia</taxon>
        <taxon>Flavobacteriales</taxon>
        <taxon>Flavobacteriaceae</taxon>
        <taxon>Flavobacterium</taxon>
    </lineage>
</organism>
<protein>
    <submittedName>
        <fullName evidence="2">Outer membrane protein beta-barrel domain-containing protein</fullName>
    </submittedName>
</protein>
<dbReference type="InterPro" id="IPR025665">
    <property type="entry name" value="Beta-barrel_OMP_2"/>
</dbReference>
<name>A0A1M6EXZ7_9FLAO</name>
<gene>
    <name evidence="2" type="ORF">SAMN05444363_2021</name>
</gene>
<dbReference type="RefSeq" id="WP_084127184.1">
    <property type="nucleotide sequence ID" value="NZ_FQZI01000003.1"/>
</dbReference>
<accession>A0A1M6EXZ7</accession>
<reference evidence="3" key="1">
    <citation type="submission" date="2016-11" db="EMBL/GenBank/DDBJ databases">
        <authorList>
            <person name="Varghese N."/>
            <person name="Submissions S."/>
        </authorList>
    </citation>
    <scope>NUCLEOTIDE SEQUENCE [LARGE SCALE GENOMIC DNA]</scope>
    <source>
        <strain evidence="3">DSM 18829</strain>
    </source>
</reference>
<sequence length="227" mass="26340">MKPINYLLILLFSTMFNSIGYSQLADGRFGITAGYTNYVLDSNVLFTKSQPGFSLGVVSTIELADYLELMVELNYTHHRLKIIGRENFESKPEELNFKLENINLPVVLNYYFLKFKDDEFKIGANAGIMISLLQNYTLTKTSTSKEDYVLDPLYLETRYLKFDTENEKISFNAYVPLGISAEYKDIMCNIKYNMGITDPFRQAPFYNNAFETKAKQNYYSVSFVYFF</sequence>
<dbReference type="OrthoDB" id="1376879at2"/>